<evidence type="ECO:0000259" key="1">
    <source>
        <dbReference type="Pfam" id="PF12680"/>
    </source>
</evidence>
<dbReference type="Gene3D" id="3.10.450.50">
    <property type="match status" value="1"/>
</dbReference>
<dbReference type="RefSeq" id="WP_382270391.1">
    <property type="nucleotide sequence ID" value="NZ_JBHTBU010000001.1"/>
</dbReference>
<accession>A0ABW2I8F2</accession>
<feature type="domain" description="SnoaL-like" evidence="1">
    <location>
        <begin position="7"/>
        <end position="89"/>
    </location>
</feature>
<gene>
    <name evidence="2" type="ORF">ACFQPC_04475</name>
</gene>
<organism evidence="2 3">
    <name type="scientific">Herminiimonas glaciei</name>
    <dbReference type="NCBI Taxonomy" id="523788"/>
    <lineage>
        <taxon>Bacteria</taxon>
        <taxon>Pseudomonadati</taxon>
        <taxon>Pseudomonadota</taxon>
        <taxon>Betaproteobacteria</taxon>
        <taxon>Burkholderiales</taxon>
        <taxon>Oxalobacteraceae</taxon>
        <taxon>Herminiimonas</taxon>
    </lineage>
</organism>
<proteinExistence type="predicted"/>
<dbReference type="InterPro" id="IPR032710">
    <property type="entry name" value="NTF2-like_dom_sf"/>
</dbReference>
<keyword evidence="3" id="KW-1185">Reference proteome</keyword>
<sequence>MIPQPIAAYVLAENSHDIDSVTKCFTQDAVVKDEGKFHRGRDQIRAWKLETASKYSAYIAPIQVTSNDKAYVLKASVYGNFPGSPAVLHFHFLTVGDLINSLEVTV</sequence>
<dbReference type="Proteomes" id="UP001596542">
    <property type="component" value="Unassembled WGS sequence"/>
</dbReference>
<comment type="caution">
    <text evidence="2">The sequence shown here is derived from an EMBL/GenBank/DDBJ whole genome shotgun (WGS) entry which is preliminary data.</text>
</comment>
<reference evidence="3" key="1">
    <citation type="journal article" date="2019" name="Int. J. Syst. Evol. Microbiol.">
        <title>The Global Catalogue of Microorganisms (GCM) 10K type strain sequencing project: providing services to taxonomists for standard genome sequencing and annotation.</title>
        <authorList>
            <consortium name="The Broad Institute Genomics Platform"/>
            <consortium name="The Broad Institute Genome Sequencing Center for Infectious Disease"/>
            <person name="Wu L."/>
            <person name="Ma J."/>
        </authorList>
    </citation>
    <scope>NUCLEOTIDE SEQUENCE [LARGE SCALE GENOMIC DNA]</scope>
    <source>
        <strain evidence="3">KACC 12508</strain>
    </source>
</reference>
<protein>
    <submittedName>
        <fullName evidence="2">Nuclear transport factor 2 family protein</fullName>
    </submittedName>
</protein>
<dbReference type="Pfam" id="PF12680">
    <property type="entry name" value="SnoaL_2"/>
    <property type="match status" value="1"/>
</dbReference>
<dbReference type="SUPFAM" id="SSF54427">
    <property type="entry name" value="NTF2-like"/>
    <property type="match status" value="1"/>
</dbReference>
<name>A0ABW2I8F2_9BURK</name>
<evidence type="ECO:0000313" key="3">
    <source>
        <dbReference type="Proteomes" id="UP001596542"/>
    </source>
</evidence>
<evidence type="ECO:0000313" key="2">
    <source>
        <dbReference type="EMBL" id="MFC7287288.1"/>
    </source>
</evidence>
<dbReference type="InterPro" id="IPR037401">
    <property type="entry name" value="SnoaL-like"/>
</dbReference>
<dbReference type="EMBL" id="JBHTBU010000001">
    <property type="protein sequence ID" value="MFC7287288.1"/>
    <property type="molecule type" value="Genomic_DNA"/>
</dbReference>